<dbReference type="AlphaFoldDB" id="A0A2A2JIM1"/>
<evidence type="ECO:0000259" key="3">
    <source>
        <dbReference type="Pfam" id="PF26633"/>
    </source>
</evidence>
<dbReference type="Proteomes" id="UP000218231">
    <property type="component" value="Unassembled WGS sequence"/>
</dbReference>
<dbReference type="InterPro" id="IPR058519">
    <property type="entry name" value="DUF8206"/>
</dbReference>
<dbReference type="Pfam" id="PF26633">
    <property type="entry name" value="DUF8206"/>
    <property type="match status" value="1"/>
</dbReference>
<reference evidence="4 5" key="1">
    <citation type="journal article" date="2017" name="Curr. Biol.">
        <title>Genome architecture and evolution of a unichromosomal asexual nematode.</title>
        <authorList>
            <person name="Fradin H."/>
            <person name="Zegar C."/>
            <person name="Gutwein M."/>
            <person name="Lucas J."/>
            <person name="Kovtun M."/>
            <person name="Corcoran D."/>
            <person name="Baugh L.R."/>
            <person name="Kiontke K."/>
            <person name="Gunsalus K."/>
            <person name="Fitch D.H."/>
            <person name="Piano F."/>
        </authorList>
    </citation>
    <scope>NUCLEOTIDE SEQUENCE [LARGE SCALE GENOMIC DNA]</scope>
    <source>
        <strain evidence="4">PF1309</strain>
    </source>
</reference>
<sequence length="813" mass="93621">MDRDRMPNFYYSQNEEIKTVISAVFEKHTDLEEFTRVINSFKSSLNNPKLFENWTKSEHIGDHSCVHNDTNKCYVKCKKDRTGSSKLDISSRRVEVDLICPQSMKGNFCLKNIREWYCADCRERLQYDFKRNFYCECGHASINTFLFHCYDPKHQVDFIGFDDNYISSLVSEIKPYRETNILILGEIGVGKSTWINAISNYLTYSTMEEAEHGKQIYLVPSQFTITDSNQTLKKITVGKSENETHEEGASSTQHPRSYVFNIGKKSIRLIDTPGIGDTRGADVDNKNLTEIFKFIAQFDEIHGICILLKPNNTRLNLMFRYCINELLTHLDVTAAANIAFCFTNTRGTFYRPGDTMPALNTYLDNLKSEKKVEIPTDEDRVYCMDNESFRFLCCLHEKEYFSDEEKKNFEQSWNISVKETNRLLDHFENHVQPHDVARIVSLNSARELILTLAKPLVDISQIIQDNITAMNEKVEEIQALNVTKDDLMKQLMIAQIGLEPKELGFPQTVCTGVNCIEIMTLPNNYTQAIYKTICHERCYELQDVVPETVPNRALQRCDAMDSKTLNCKNCQCPWSLHMHTTYTQEKIETLIEDSEIQKKLSSTNSYKEAREAIVKACKNRINIYKAEQSAIDEACAKFAAFLNEHAIIAYNDAVEEYLKFNIREAEQVAGNTGSKESSQKVERLQQQLRQYIEKKGILSSQLANGTAQLIGASDIQEIQKELEKLEMTGSNIKLLLEATMNGKEVNLVHQELYFNKASYQKRRRIRRPYLPPTGYDSSGNGNETDTERKNKDKEKPDFQKLVGWATGWLPQQH</sequence>
<dbReference type="CDD" id="cd00882">
    <property type="entry name" value="Ras_like_GTPase"/>
    <property type="match status" value="1"/>
</dbReference>
<evidence type="ECO:0000313" key="5">
    <source>
        <dbReference type="Proteomes" id="UP000218231"/>
    </source>
</evidence>
<dbReference type="PANTHER" id="PTHR32046">
    <property type="entry name" value="G DOMAIN-CONTAINING PROTEIN"/>
    <property type="match status" value="1"/>
</dbReference>
<evidence type="ECO:0000313" key="4">
    <source>
        <dbReference type="EMBL" id="PAV61553.1"/>
    </source>
</evidence>
<dbReference type="EMBL" id="LIAE01010407">
    <property type="protein sequence ID" value="PAV61553.1"/>
    <property type="molecule type" value="Genomic_DNA"/>
</dbReference>
<protein>
    <recommendedName>
        <fullName evidence="3">DUF8206 domain-containing protein</fullName>
    </recommendedName>
</protein>
<name>A0A2A2JIM1_9BILA</name>
<evidence type="ECO:0000256" key="1">
    <source>
        <dbReference type="SAM" id="Coils"/>
    </source>
</evidence>
<feature type="coiled-coil region" evidence="1">
    <location>
        <begin position="674"/>
        <end position="701"/>
    </location>
</feature>
<organism evidence="4 5">
    <name type="scientific">Diploscapter pachys</name>
    <dbReference type="NCBI Taxonomy" id="2018661"/>
    <lineage>
        <taxon>Eukaryota</taxon>
        <taxon>Metazoa</taxon>
        <taxon>Ecdysozoa</taxon>
        <taxon>Nematoda</taxon>
        <taxon>Chromadorea</taxon>
        <taxon>Rhabditida</taxon>
        <taxon>Rhabditina</taxon>
        <taxon>Rhabditomorpha</taxon>
        <taxon>Rhabditoidea</taxon>
        <taxon>Rhabditidae</taxon>
        <taxon>Diploscapter</taxon>
    </lineage>
</organism>
<dbReference type="SUPFAM" id="SSF52540">
    <property type="entry name" value="P-loop containing nucleoside triphosphate hydrolases"/>
    <property type="match status" value="1"/>
</dbReference>
<dbReference type="OrthoDB" id="5858432at2759"/>
<feature type="compositionally biased region" description="Basic and acidic residues" evidence="2">
    <location>
        <begin position="785"/>
        <end position="798"/>
    </location>
</feature>
<comment type="caution">
    <text evidence="4">The sequence shown here is derived from an EMBL/GenBank/DDBJ whole genome shotgun (WGS) entry which is preliminary data.</text>
</comment>
<evidence type="ECO:0000256" key="2">
    <source>
        <dbReference type="SAM" id="MobiDB-lite"/>
    </source>
</evidence>
<dbReference type="InterPro" id="IPR027417">
    <property type="entry name" value="P-loop_NTPase"/>
</dbReference>
<gene>
    <name evidence="4" type="ORF">WR25_17439</name>
</gene>
<keyword evidence="1" id="KW-0175">Coiled coil</keyword>
<dbReference type="PANTHER" id="PTHR32046:SF11">
    <property type="entry name" value="IMMUNE-ASSOCIATED NUCLEOTIDE-BINDING PROTEIN 10-LIKE"/>
    <property type="match status" value="1"/>
</dbReference>
<accession>A0A2A2JIM1</accession>
<keyword evidence="5" id="KW-1185">Reference proteome</keyword>
<dbReference type="STRING" id="2018661.A0A2A2JIM1"/>
<proteinExistence type="predicted"/>
<feature type="region of interest" description="Disordered" evidence="2">
    <location>
        <begin position="765"/>
        <end position="813"/>
    </location>
</feature>
<feature type="domain" description="DUF8206" evidence="3">
    <location>
        <begin position="503"/>
        <end position="582"/>
    </location>
</feature>
<dbReference type="Gene3D" id="3.40.50.300">
    <property type="entry name" value="P-loop containing nucleotide triphosphate hydrolases"/>
    <property type="match status" value="1"/>
</dbReference>